<keyword evidence="11" id="KW-1185">Reference proteome</keyword>
<evidence type="ECO:0000256" key="8">
    <source>
        <dbReference type="RuleBase" id="RU003738"/>
    </source>
</evidence>
<dbReference type="SUPFAM" id="SSF50621">
    <property type="entry name" value="Alanine racemase C-terminal domain-like"/>
    <property type="match status" value="1"/>
</dbReference>
<organism evidence="10 11">
    <name type="scientific">Methanocella arvoryzae (strain DSM 22066 / NBRC 105507 / MRE50)</name>
    <dbReference type="NCBI Taxonomy" id="351160"/>
    <lineage>
        <taxon>Archaea</taxon>
        <taxon>Methanobacteriati</taxon>
        <taxon>Methanobacteriota</taxon>
        <taxon>Stenosarchaea group</taxon>
        <taxon>Methanomicrobia</taxon>
        <taxon>Methanocellales</taxon>
        <taxon>Methanocellaceae</taxon>
        <taxon>Methanocella</taxon>
    </lineage>
</organism>
<dbReference type="PRINTS" id="PR01181">
    <property type="entry name" value="DAPDCRBXLASE"/>
</dbReference>
<evidence type="ECO:0000256" key="6">
    <source>
        <dbReference type="NCBIfam" id="TIGR01048"/>
    </source>
</evidence>
<keyword evidence="2 5" id="KW-0210">Decarboxylase</keyword>
<feature type="binding site" evidence="5">
    <location>
        <position position="241"/>
    </location>
    <ligand>
        <name>pyridoxal 5'-phosphate</name>
        <dbReference type="ChEBI" id="CHEBI:597326"/>
    </ligand>
</feature>
<dbReference type="CDD" id="cd06828">
    <property type="entry name" value="PLPDE_III_DapDC"/>
    <property type="match status" value="1"/>
</dbReference>
<dbReference type="InterPro" id="IPR022644">
    <property type="entry name" value="De-COase2_N"/>
</dbReference>
<comment type="function">
    <text evidence="5">Specifically catalyzes the decarboxylation of meso-diaminopimelate (meso-DAP) to L-lysine.</text>
</comment>
<dbReference type="eggNOG" id="arCOG02268">
    <property type="taxonomic scope" value="Archaea"/>
</dbReference>
<evidence type="ECO:0000313" key="10">
    <source>
        <dbReference type="EMBL" id="CAJ37126.1"/>
    </source>
</evidence>
<evidence type="ECO:0000256" key="1">
    <source>
        <dbReference type="ARBA" id="ARBA00001933"/>
    </source>
</evidence>
<feature type="binding site" evidence="5">
    <location>
        <begin position="282"/>
        <end position="285"/>
    </location>
    <ligand>
        <name>pyridoxal 5'-phosphate</name>
        <dbReference type="ChEBI" id="CHEBI:597326"/>
    </ligand>
</feature>
<dbReference type="InterPro" id="IPR029066">
    <property type="entry name" value="PLP-binding_barrel"/>
</dbReference>
<evidence type="ECO:0000256" key="5">
    <source>
        <dbReference type="HAMAP-Rule" id="MF_02120"/>
    </source>
</evidence>
<dbReference type="GeneID" id="5143629"/>
<sequence>MKAYEIPGHLEVKGNHLTIGGVDAVSLAETYGTPLYVTNEDRLRDNYRRFSAAFPGVSIFFAAKSNNNLVVQRIFAQEGAGADAFSDGEIYLARMAGIPAEKILFTGNSKTDAELQYAIDSGVMVSVDSRDELLALSKLAKKAKKEVKIAFRVNPDVSADAHPKLATGLKVSKFGIPTKDIVSIYKEAKKLPGVNPVGIHCHIGSQILETAPYTEATNKMMDLVEQISGFIDLEWVDLGGGFGIPYQKGTKVPTPKDWAKAILPTFKARCKKIGISPELHLEPGRYMVADSTVLLMRVNTVKKAYKNFVGTDAGFNTLIRPAMYDSYHEAVIANKAGSPAKGEYTVVGPICESGDILATDRQLPVVEKDDIVALLDAGAYGFCMSSQYVGRPRCAEVLVHNGKADLIRKRETFDDLLQNQIMPGRLL</sequence>
<keyword evidence="3 5" id="KW-0663">Pyridoxal phosphate</keyword>
<comment type="catalytic activity">
    <reaction evidence="5 8">
        <text>meso-2,6-diaminopimelate + H(+) = L-lysine + CO2</text>
        <dbReference type="Rhea" id="RHEA:15101"/>
        <dbReference type="ChEBI" id="CHEBI:15378"/>
        <dbReference type="ChEBI" id="CHEBI:16526"/>
        <dbReference type="ChEBI" id="CHEBI:32551"/>
        <dbReference type="ChEBI" id="CHEBI:57791"/>
        <dbReference type="EC" id="4.1.1.20"/>
    </reaction>
</comment>
<feature type="binding site" evidence="5">
    <location>
        <position position="285"/>
    </location>
    <ligand>
        <name>substrate</name>
    </ligand>
</feature>
<evidence type="ECO:0000259" key="9">
    <source>
        <dbReference type="Pfam" id="PF02784"/>
    </source>
</evidence>
<comment type="cofactor">
    <cofactor evidence="1 5 7 8">
        <name>pyridoxal 5'-phosphate</name>
        <dbReference type="ChEBI" id="CHEBI:597326"/>
    </cofactor>
</comment>
<dbReference type="FunFam" id="3.20.20.10:FF:000003">
    <property type="entry name" value="Diaminopimelate decarboxylase"/>
    <property type="match status" value="1"/>
</dbReference>
<name>Q0W3B7_METAR</name>
<accession>Q0W3B7</accession>
<keyword evidence="5 8" id="KW-0457">Lysine biosynthesis</keyword>
<dbReference type="EMBL" id="AM114193">
    <property type="protein sequence ID" value="CAJ37126.1"/>
    <property type="molecule type" value="Genomic_DNA"/>
</dbReference>
<feature type="active site" description="Proton donor" evidence="7">
    <location>
        <position position="351"/>
    </location>
</feature>
<proteinExistence type="inferred from homology"/>
<protein>
    <recommendedName>
        <fullName evidence="5 6">Diaminopimelate decarboxylase</fullName>
        <shortName evidence="5">DAP decarboxylase</shortName>
        <shortName evidence="5">DAPDC</shortName>
        <ecNumber evidence="5 6">4.1.1.20</ecNumber>
    </recommendedName>
</protein>
<dbReference type="AlphaFoldDB" id="Q0W3B7"/>
<feature type="domain" description="Orn/DAP/Arg decarboxylase 2 N-terminal" evidence="9">
    <location>
        <begin position="42"/>
        <end position="289"/>
    </location>
</feature>
<dbReference type="InterPro" id="IPR002986">
    <property type="entry name" value="DAP_deCOOHase_LysA"/>
</dbReference>
<feature type="binding site" evidence="5">
    <location>
        <position position="352"/>
    </location>
    <ligand>
        <name>substrate</name>
    </ligand>
</feature>
<keyword evidence="5" id="KW-0028">Amino-acid biosynthesis</keyword>
<feature type="binding site" evidence="5">
    <location>
        <position position="380"/>
    </location>
    <ligand>
        <name>pyridoxal 5'-phosphate</name>
        <dbReference type="ChEBI" id="CHEBI:597326"/>
    </ligand>
</feature>
<dbReference type="InterPro" id="IPR009006">
    <property type="entry name" value="Ala_racemase/Decarboxylase_C"/>
</dbReference>
<dbReference type="SUPFAM" id="SSF51419">
    <property type="entry name" value="PLP-binding barrel"/>
    <property type="match status" value="1"/>
</dbReference>
<comment type="subunit">
    <text evidence="5">Homodimer.</text>
</comment>
<dbReference type="OrthoDB" id="18565at2157"/>
<dbReference type="Gene3D" id="3.20.20.10">
    <property type="entry name" value="Alanine racemase"/>
    <property type="match status" value="1"/>
</dbReference>
<feature type="binding site" evidence="5">
    <location>
        <position position="324"/>
    </location>
    <ligand>
        <name>substrate</name>
    </ligand>
</feature>
<keyword evidence="4 5" id="KW-0456">Lyase</keyword>
<dbReference type="GO" id="GO:0008836">
    <property type="term" value="F:diaminopimelate decarboxylase activity"/>
    <property type="evidence" value="ECO:0007669"/>
    <property type="project" value="UniProtKB-UniRule"/>
</dbReference>
<gene>
    <name evidence="5 10" type="primary">lysA</name>
    <name evidence="10" type="ORF">RCIX1963</name>
</gene>
<evidence type="ECO:0000256" key="7">
    <source>
        <dbReference type="PIRSR" id="PIRSR600183-50"/>
    </source>
</evidence>
<evidence type="ECO:0000256" key="3">
    <source>
        <dbReference type="ARBA" id="ARBA00022898"/>
    </source>
</evidence>
<dbReference type="Gene3D" id="2.40.37.10">
    <property type="entry name" value="Lyase, Ornithine Decarboxylase, Chain A, domain 1"/>
    <property type="match status" value="1"/>
</dbReference>
<dbReference type="GO" id="GO:0030170">
    <property type="term" value="F:pyridoxal phosphate binding"/>
    <property type="evidence" value="ECO:0007669"/>
    <property type="project" value="UniProtKB-UniRule"/>
</dbReference>
<feature type="modified residue" description="N6-(pyridoxal phosphate)lysine" evidence="5 7">
    <location>
        <position position="64"/>
    </location>
</feature>
<feature type="binding site" evidence="5">
    <location>
        <position position="380"/>
    </location>
    <ligand>
        <name>substrate</name>
    </ligand>
</feature>
<dbReference type="Pfam" id="PF02784">
    <property type="entry name" value="Orn_Arg_deC_N"/>
    <property type="match status" value="1"/>
</dbReference>
<dbReference type="InterPro" id="IPR000183">
    <property type="entry name" value="Orn/DAP/Arg_de-COase"/>
</dbReference>
<comment type="similarity">
    <text evidence="5">Belongs to the Orn/Lys/Arg decarboxylase class-II family. LysA subfamily.</text>
</comment>
<dbReference type="PRINTS" id="PR01179">
    <property type="entry name" value="ODADCRBXLASE"/>
</dbReference>
<dbReference type="HAMAP" id="MF_02120">
    <property type="entry name" value="LysA"/>
    <property type="match status" value="1"/>
</dbReference>
<dbReference type="PANTHER" id="PTHR43727:SF2">
    <property type="entry name" value="GROUP IV DECARBOXYLASE"/>
    <property type="match status" value="1"/>
</dbReference>
<dbReference type="STRING" id="351160.RCIX1963"/>
<feature type="binding site" evidence="5">
    <location>
        <position position="320"/>
    </location>
    <ligand>
        <name>substrate</name>
    </ligand>
</feature>
<dbReference type="Proteomes" id="UP000000663">
    <property type="component" value="Chromosome"/>
</dbReference>
<comment type="pathway">
    <text evidence="5 8">Amino-acid biosynthesis; L-lysine biosynthesis via DAP pathway; L-lysine from DL-2,6-diaminopimelate: step 1/1.</text>
</comment>
<dbReference type="UniPathway" id="UPA00034">
    <property type="reaction ID" value="UER00027"/>
</dbReference>
<evidence type="ECO:0000256" key="2">
    <source>
        <dbReference type="ARBA" id="ARBA00022793"/>
    </source>
</evidence>
<evidence type="ECO:0000313" key="11">
    <source>
        <dbReference type="Proteomes" id="UP000000663"/>
    </source>
</evidence>
<dbReference type="NCBIfam" id="TIGR01048">
    <property type="entry name" value="lysA"/>
    <property type="match status" value="1"/>
</dbReference>
<reference evidence="10 11" key="1">
    <citation type="journal article" date="2006" name="Science">
        <title>Genome of rice cluster I archaea -- the key methane producers in the rice rhizosphere.</title>
        <authorList>
            <person name="Erkel C."/>
            <person name="Kube M."/>
            <person name="Reinhardt R."/>
            <person name="Liesack W."/>
        </authorList>
    </citation>
    <scope>NUCLEOTIDE SEQUENCE [LARGE SCALE GENOMIC DNA]</scope>
    <source>
        <strain evidence="11">DSM 22066 / NBRC 105507 / MRE50</strain>
    </source>
</reference>
<evidence type="ECO:0000256" key="4">
    <source>
        <dbReference type="ARBA" id="ARBA00023239"/>
    </source>
</evidence>
<dbReference type="PATRIC" id="fig|351160.9.peg.1156"/>
<dbReference type="EC" id="4.1.1.20" evidence="5 6"/>
<dbReference type="RefSeq" id="WP_012035448.1">
    <property type="nucleotide sequence ID" value="NC_009464.1"/>
</dbReference>
<dbReference type="GO" id="GO:0009089">
    <property type="term" value="P:lysine biosynthetic process via diaminopimelate"/>
    <property type="evidence" value="ECO:0007669"/>
    <property type="project" value="UniProtKB-UniRule"/>
</dbReference>
<dbReference type="KEGG" id="rci:RCIX1963"/>
<dbReference type="PANTHER" id="PTHR43727">
    <property type="entry name" value="DIAMINOPIMELATE DECARBOXYLASE"/>
    <property type="match status" value="1"/>
</dbReference>